<dbReference type="EMBL" id="JASFZW010000006">
    <property type="protein sequence ID" value="KAK2077732.1"/>
    <property type="molecule type" value="Genomic_DNA"/>
</dbReference>
<dbReference type="InterPro" id="IPR022742">
    <property type="entry name" value="Hydrolase_4"/>
</dbReference>
<dbReference type="Pfam" id="PF12146">
    <property type="entry name" value="Hydrolase_4"/>
    <property type="match status" value="1"/>
</dbReference>
<dbReference type="InterPro" id="IPR051044">
    <property type="entry name" value="MAG_DAG_Lipase"/>
</dbReference>
<proteinExistence type="predicted"/>
<evidence type="ECO:0000313" key="3">
    <source>
        <dbReference type="Proteomes" id="UP001255856"/>
    </source>
</evidence>
<protein>
    <recommendedName>
        <fullName evidence="1">Serine aminopeptidase S33 domain-containing protein</fullName>
    </recommendedName>
</protein>
<dbReference type="InterPro" id="IPR029058">
    <property type="entry name" value="AB_hydrolase_fold"/>
</dbReference>
<feature type="domain" description="Serine aminopeptidase S33" evidence="1">
    <location>
        <begin position="29"/>
        <end position="255"/>
    </location>
</feature>
<organism evidence="2 3">
    <name type="scientific">Prototheca wickerhamii</name>
    <dbReference type="NCBI Taxonomy" id="3111"/>
    <lineage>
        <taxon>Eukaryota</taxon>
        <taxon>Viridiplantae</taxon>
        <taxon>Chlorophyta</taxon>
        <taxon>core chlorophytes</taxon>
        <taxon>Trebouxiophyceae</taxon>
        <taxon>Chlorellales</taxon>
        <taxon>Chlorellaceae</taxon>
        <taxon>Prototheca</taxon>
    </lineage>
</organism>
<evidence type="ECO:0000259" key="1">
    <source>
        <dbReference type="Pfam" id="PF12146"/>
    </source>
</evidence>
<name>A0AAD9MI30_PROWI</name>
<dbReference type="AlphaFoldDB" id="A0AAD9MI30"/>
<accession>A0AAD9MI30</accession>
<evidence type="ECO:0000313" key="2">
    <source>
        <dbReference type="EMBL" id="KAK2077732.1"/>
    </source>
</evidence>
<keyword evidence="3" id="KW-1185">Reference proteome</keyword>
<dbReference type="Gene3D" id="3.40.50.1820">
    <property type="entry name" value="alpha/beta hydrolase"/>
    <property type="match status" value="1"/>
</dbReference>
<sequence>MGVRYQEGEAVSVTGNKLFTASYIPDGEAPAALLVLHHGLAEHIGRYRPFAEALASRGIAVYLHDAYGHGKSEGERAFFEGMDSFVADFIARRKAAVAELSGAFPGAEIPVFIGGHSMGGLITVLATEADQQGLAGSLVLSPALGIPPSFSNSVQLAVGSVLVHVAPRMTLPAVDPAGLNKDPALIKEYIDDPLNTGMRQANAKASTIKVPLYVHHGDVDTITYEPATRKFVEAATACSDKTYTAIPGGYHEVLLGPEKVTTTEAMADWILERSASRAKL</sequence>
<dbReference type="PANTHER" id="PTHR11614">
    <property type="entry name" value="PHOSPHOLIPASE-RELATED"/>
    <property type="match status" value="1"/>
</dbReference>
<dbReference type="SUPFAM" id="SSF53474">
    <property type="entry name" value="alpha/beta-Hydrolases"/>
    <property type="match status" value="1"/>
</dbReference>
<reference evidence="2" key="1">
    <citation type="submission" date="2021-01" db="EMBL/GenBank/DDBJ databases">
        <authorList>
            <person name="Eckstrom K.M.E."/>
        </authorList>
    </citation>
    <scope>NUCLEOTIDE SEQUENCE</scope>
    <source>
        <strain evidence="2">UVCC 0001</strain>
    </source>
</reference>
<dbReference type="Proteomes" id="UP001255856">
    <property type="component" value="Unassembled WGS sequence"/>
</dbReference>
<comment type="caution">
    <text evidence="2">The sequence shown here is derived from an EMBL/GenBank/DDBJ whole genome shotgun (WGS) entry which is preliminary data.</text>
</comment>
<gene>
    <name evidence="2" type="ORF">QBZ16_004578</name>
</gene>